<dbReference type="eggNOG" id="ENOG5032VD6">
    <property type="taxonomic scope" value="Bacteria"/>
</dbReference>
<protein>
    <recommendedName>
        <fullName evidence="3">DUF3800 domain-containing protein</fullName>
    </recommendedName>
</protein>
<dbReference type="STRING" id="272942.RCAP_rcc03040"/>
<dbReference type="GeneID" id="31492605"/>
<dbReference type="RefSeq" id="WP_013068737.1">
    <property type="nucleotide sequence ID" value="NC_014034.1"/>
</dbReference>
<keyword evidence="2" id="KW-1185">Reference proteome</keyword>
<accession>D5AQH5</accession>
<reference key="1">
    <citation type="submission" date="2008-12" db="EMBL/GenBank/DDBJ databases">
        <title>Complete genome sequence of Rhodobacter capsulatus SB1003.</title>
        <authorList>
            <person name="Strnad H."/>
            <person name="Lapidus A."/>
            <person name="Vlcek C."/>
            <person name="Ulbrich P."/>
            <person name="Paces J."/>
            <person name="Maltsev N."/>
            <person name="Kumar V."/>
            <person name="Kogan Y."/>
            <person name="Milgram A."/>
            <person name="Rebrekov D."/>
            <person name="Mazur M."/>
            <person name="Cox R."/>
            <person name="Kyrpides N."/>
            <person name="Kolar M."/>
            <person name="Sachova J."/>
            <person name="Ridl J."/>
            <person name="Ivanova N."/>
            <person name="Kapatral V."/>
            <person name="Los T."/>
            <person name="Lykidis A."/>
            <person name="Mikhailova N."/>
            <person name="Reznik G."/>
            <person name="Vasieva O."/>
            <person name="Fonstein M."/>
            <person name="Paces V."/>
            <person name="Haselkorn R."/>
        </authorList>
    </citation>
    <scope>NUCLEOTIDE SEQUENCE</scope>
    <source>
        <strain>SB1003</strain>
    </source>
</reference>
<dbReference type="AlphaFoldDB" id="D5AQH5"/>
<dbReference type="EMBL" id="CP001312">
    <property type="protein sequence ID" value="ADE86764.1"/>
    <property type="molecule type" value="Genomic_DNA"/>
</dbReference>
<name>D5AQH5_RHOCB</name>
<evidence type="ECO:0000313" key="1">
    <source>
        <dbReference type="EMBL" id="ADE86764.1"/>
    </source>
</evidence>
<dbReference type="Proteomes" id="UP000002361">
    <property type="component" value="Chromosome"/>
</dbReference>
<dbReference type="InterPro" id="IPR024524">
    <property type="entry name" value="DUF3800"/>
</dbReference>
<evidence type="ECO:0000313" key="2">
    <source>
        <dbReference type="Proteomes" id="UP000002361"/>
    </source>
</evidence>
<dbReference type="KEGG" id="rcp:RCAP_rcc03040"/>
<dbReference type="OrthoDB" id="8455662at2"/>
<proteinExistence type="predicted"/>
<reference evidence="1 2" key="2">
    <citation type="journal article" date="2010" name="J. Bacteriol.">
        <title>Complete genome sequence of the photosynthetic purple nonsulfur bacterium Rhodobacter capsulatus SB 1003.</title>
        <authorList>
            <person name="Strnad H."/>
            <person name="Lapidus A."/>
            <person name="Paces J."/>
            <person name="Ulbrich P."/>
            <person name="Vlcek C."/>
            <person name="Paces V."/>
            <person name="Haselkorn R."/>
        </authorList>
    </citation>
    <scope>NUCLEOTIDE SEQUENCE [LARGE SCALE GENOMIC DNA]</scope>
    <source>
        <strain evidence="2">ATCC BAA-309 / NBRC 16581 / SB1003</strain>
    </source>
</reference>
<gene>
    <name evidence="1" type="ordered locus">RCAP_rcc03040</name>
</gene>
<organism evidence="1 2">
    <name type="scientific">Rhodobacter capsulatus (strain ATCC BAA-309 / NBRC 16581 / SB1003)</name>
    <dbReference type="NCBI Taxonomy" id="272942"/>
    <lineage>
        <taxon>Bacteria</taxon>
        <taxon>Pseudomonadati</taxon>
        <taxon>Pseudomonadota</taxon>
        <taxon>Alphaproteobacteria</taxon>
        <taxon>Rhodobacterales</taxon>
        <taxon>Rhodobacter group</taxon>
        <taxon>Rhodobacter</taxon>
    </lineage>
</organism>
<dbReference type="HOGENOM" id="CLU_082700_0_0_5"/>
<evidence type="ECO:0008006" key="3">
    <source>
        <dbReference type="Google" id="ProtNLM"/>
    </source>
</evidence>
<sequence>MPFSIYIDESGETGIAKVRSDVSPGASPYFVVGAAVFQPSSAIDARQKLSLFRDQIGKQKWKHATDLDHPEKVYLARTFSQVNARYFAVISRKQTLGDYKEKIEEDPQKFYNKCIQYLLEIVCCYLRRLGAKPDDISVILERRNHDYDAMYRFLQKVKDMPLFEASKSLEILNVFSIGTAAKGEDPLLEYADFVSHAVFQLTNLTPKNFGIPEVRYFDELSKRFAADVNGRILGVGLKCIHSLDDLKLQPEVVSLLKSARGQPMPLKR</sequence>
<dbReference type="Pfam" id="PF12686">
    <property type="entry name" value="DUF3800"/>
    <property type="match status" value="1"/>
</dbReference>